<dbReference type="InterPro" id="IPR000210">
    <property type="entry name" value="BTB/POZ_dom"/>
</dbReference>
<dbReference type="PANTHER" id="PTHR45774">
    <property type="entry name" value="BTB/POZ DOMAIN-CONTAINING"/>
    <property type="match status" value="1"/>
</dbReference>
<dbReference type="PROSITE" id="PS50097">
    <property type="entry name" value="BTB"/>
    <property type="match status" value="1"/>
</dbReference>
<evidence type="ECO:0000313" key="3">
    <source>
        <dbReference type="Proteomes" id="UP000192578"/>
    </source>
</evidence>
<dbReference type="SMART" id="SM00225">
    <property type="entry name" value="BTB"/>
    <property type="match status" value="1"/>
</dbReference>
<sequence>MAATMSDANWQQSQRDTSSAIKYLFDSNDTHLSDVSFKLTNAAGKMEVVKAHKLILACRSSVFEAMFYGPLAESSALIPVEDITAEIFKTALWYIYKDDANCLNGENVLPLLYVAHKYDIGSLKELCANITAQSITSDIVFHCIQQAELYDSRTLADACYSFVDKNTIDLLGRPEFLNQPRKVLNSILMRSTLAADGMPELCIFKAAVRWAKAEADRSKIPEKLTRIREALAESLYLIRFPHLTPTEIAQARKDGILSDREAADLLEFLHQIHSDPKPFIKEPRANIDKRPLWRGMAYHGGRVHPTMRLTHNREPSEQTMRHQIHNGPFKKSASRPTEPSIQMQPILTDRRHLPVVEVDLNGLPVLPVDGGPWEELSFKPGACDICGQPH</sequence>
<dbReference type="InterPro" id="IPR011705">
    <property type="entry name" value="BACK"/>
</dbReference>
<dbReference type="SUPFAM" id="SSF54695">
    <property type="entry name" value="POZ domain"/>
    <property type="match status" value="1"/>
</dbReference>
<dbReference type="GO" id="GO:0005829">
    <property type="term" value="C:cytosol"/>
    <property type="evidence" value="ECO:0007669"/>
    <property type="project" value="TreeGrafter"/>
</dbReference>
<dbReference type="Pfam" id="PF00651">
    <property type="entry name" value="BTB"/>
    <property type="match status" value="1"/>
</dbReference>
<organism evidence="2 3">
    <name type="scientific">Hypsibius exemplaris</name>
    <name type="common">Freshwater tardigrade</name>
    <dbReference type="NCBI Taxonomy" id="2072580"/>
    <lineage>
        <taxon>Eukaryota</taxon>
        <taxon>Metazoa</taxon>
        <taxon>Ecdysozoa</taxon>
        <taxon>Tardigrada</taxon>
        <taxon>Eutardigrada</taxon>
        <taxon>Parachela</taxon>
        <taxon>Hypsibioidea</taxon>
        <taxon>Hypsibiidae</taxon>
        <taxon>Hypsibius</taxon>
    </lineage>
</organism>
<dbReference type="GO" id="GO:0022008">
    <property type="term" value="P:neurogenesis"/>
    <property type="evidence" value="ECO:0007669"/>
    <property type="project" value="TreeGrafter"/>
</dbReference>
<feature type="domain" description="BTB" evidence="1">
    <location>
        <begin position="33"/>
        <end position="104"/>
    </location>
</feature>
<dbReference type="PANTHER" id="PTHR45774:SF3">
    <property type="entry name" value="BTB (POZ) DOMAIN-CONTAINING 2B-RELATED"/>
    <property type="match status" value="1"/>
</dbReference>
<dbReference type="OrthoDB" id="6086527at2759"/>
<dbReference type="InterPro" id="IPR011333">
    <property type="entry name" value="SKP1/BTB/POZ_sf"/>
</dbReference>
<dbReference type="Gene3D" id="3.30.710.10">
    <property type="entry name" value="Potassium Channel Kv1.1, Chain A"/>
    <property type="match status" value="1"/>
</dbReference>
<dbReference type="Pfam" id="PF07707">
    <property type="entry name" value="BACK"/>
    <property type="match status" value="1"/>
</dbReference>
<dbReference type="Proteomes" id="UP000192578">
    <property type="component" value="Unassembled WGS sequence"/>
</dbReference>
<reference evidence="3" key="1">
    <citation type="submission" date="2017-01" db="EMBL/GenBank/DDBJ databases">
        <title>Comparative genomics of anhydrobiosis in the tardigrade Hypsibius dujardini.</title>
        <authorList>
            <person name="Yoshida Y."/>
            <person name="Koutsovoulos G."/>
            <person name="Laetsch D."/>
            <person name="Stevens L."/>
            <person name="Kumar S."/>
            <person name="Horikawa D."/>
            <person name="Ishino K."/>
            <person name="Komine S."/>
            <person name="Tomita M."/>
            <person name="Blaxter M."/>
            <person name="Arakawa K."/>
        </authorList>
    </citation>
    <scope>NUCLEOTIDE SEQUENCE [LARGE SCALE GENOMIC DNA]</scope>
    <source>
        <strain evidence="3">Z151</strain>
    </source>
</reference>
<dbReference type="SMART" id="SM00875">
    <property type="entry name" value="BACK"/>
    <property type="match status" value="1"/>
</dbReference>
<keyword evidence="3" id="KW-1185">Reference proteome</keyword>
<accession>A0A9X6NI07</accession>
<dbReference type="AlphaFoldDB" id="A0A9X6NI07"/>
<name>A0A9X6NI07_HYPEX</name>
<proteinExistence type="predicted"/>
<dbReference type="Gene3D" id="1.25.40.420">
    <property type="match status" value="1"/>
</dbReference>
<protein>
    <submittedName>
        <fullName evidence="2">BTB/POZ domain-containing protein 1</fullName>
    </submittedName>
</protein>
<comment type="caution">
    <text evidence="2">The sequence shown here is derived from an EMBL/GenBank/DDBJ whole genome shotgun (WGS) entry which is preliminary data.</text>
</comment>
<gene>
    <name evidence="2" type="ORF">BV898_15558</name>
</gene>
<dbReference type="EMBL" id="MTYJ01000213">
    <property type="protein sequence ID" value="OWA51056.1"/>
    <property type="molecule type" value="Genomic_DNA"/>
</dbReference>
<evidence type="ECO:0000313" key="2">
    <source>
        <dbReference type="EMBL" id="OWA51056.1"/>
    </source>
</evidence>
<evidence type="ECO:0000259" key="1">
    <source>
        <dbReference type="PROSITE" id="PS50097"/>
    </source>
</evidence>